<dbReference type="InterPro" id="IPR000504">
    <property type="entry name" value="RRM_dom"/>
</dbReference>
<gene>
    <name evidence="4" type="ORF">LAQU0_S04e04302g</name>
</gene>
<dbReference type="InterPro" id="IPR012677">
    <property type="entry name" value="Nucleotide-bd_a/b_plait_sf"/>
</dbReference>
<dbReference type="OrthoDB" id="4726at2759"/>
<proteinExistence type="predicted"/>
<accession>A0A0P1KQI4</accession>
<dbReference type="PANTHER" id="PTHR23236:SF12">
    <property type="entry name" value="EUKARYOTIC INITIATION FACTOR 4B-RELATED"/>
    <property type="match status" value="1"/>
</dbReference>
<reference evidence="5" key="1">
    <citation type="submission" date="2015-10" db="EMBL/GenBank/DDBJ databases">
        <authorList>
            <person name="Devillers H."/>
        </authorList>
    </citation>
    <scope>NUCLEOTIDE SEQUENCE [LARGE SCALE GENOMIC DNA]</scope>
</reference>
<sequence length="158" mass="18117">MSPREMRDGTVDNSERDELLNCLNEWSKNTGKIRCSTLSAGSFQSHNIASKTEDENLEQRRTDARSIFLRNIPVNIPISVLEDHFRLYGTIYRVTVFTNRKNSNLGYAYIEFGEEHSADASLELNNSDLCGHKIEVTKKRTNLPGMRRKSNKIINRPV</sequence>
<name>A0A0P1KQI4_9SACH</name>
<dbReference type="GO" id="GO:0008143">
    <property type="term" value="F:poly(A) binding"/>
    <property type="evidence" value="ECO:0007669"/>
    <property type="project" value="TreeGrafter"/>
</dbReference>
<dbReference type="Gene3D" id="3.30.70.330">
    <property type="match status" value="1"/>
</dbReference>
<dbReference type="EMBL" id="LN890563">
    <property type="protein sequence ID" value="CUS21939.1"/>
    <property type="molecule type" value="Genomic_DNA"/>
</dbReference>
<evidence type="ECO:0000313" key="5">
    <source>
        <dbReference type="Proteomes" id="UP000236544"/>
    </source>
</evidence>
<dbReference type="AlphaFoldDB" id="A0A0P1KQI4"/>
<dbReference type="SUPFAM" id="SSF54928">
    <property type="entry name" value="RNA-binding domain, RBD"/>
    <property type="match status" value="1"/>
</dbReference>
<dbReference type="PROSITE" id="PS50102">
    <property type="entry name" value="RRM"/>
    <property type="match status" value="1"/>
</dbReference>
<dbReference type="PANTHER" id="PTHR23236">
    <property type="entry name" value="EUKARYOTIC TRANSLATION INITIATION FACTOR 4B/4H"/>
    <property type="match status" value="1"/>
</dbReference>
<keyword evidence="1 2" id="KW-0694">RNA-binding</keyword>
<evidence type="ECO:0000256" key="2">
    <source>
        <dbReference type="PROSITE-ProRule" id="PRU00176"/>
    </source>
</evidence>
<feature type="domain" description="RRM" evidence="3">
    <location>
        <begin position="65"/>
        <end position="141"/>
    </location>
</feature>
<dbReference type="InterPro" id="IPR035979">
    <property type="entry name" value="RBD_domain_sf"/>
</dbReference>
<evidence type="ECO:0000313" key="4">
    <source>
        <dbReference type="EMBL" id="CUS21939.1"/>
    </source>
</evidence>
<dbReference type="SMART" id="SM00360">
    <property type="entry name" value="RRM"/>
    <property type="match status" value="1"/>
</dbReference>
<evidence type="ECO:0000259" key="3">
    <source>
        <dbReference type="PROSITE" id="PS50102"/>
    </source>
</evidence>
<protein>
    <submittedName>
        <fullName evidence="4">LAQU0S04e04302g1_1</fullName>
    </submittedName>
</protein>
<dbReference type="Pfam" id="PF00076">
    <property type="entry name" value="RRM_1"/>
    <property type="match status" value="1"/>
</dbReference>
<organism evidence="4 5">
    <name type="scientific">Lachancea quebecensis</name>
    <dbReference type="NCBI Taxonomy" id="1654605"/>
    <lineage>
        <taxon>Eukaryota</taxon>
        <taxon>Fungi</taxon>
        <taxon>Dikarya</taxon>
        <taxon>Ascomycota</taxon>
        <taxon>Saccharomycotina</taxon>
        <taxon>Saccharomycetes</taxon>
        <taxon>Saccharomycetales</taxon>
        <taxon>Saccharomycetaceae</taxon>
        <taxon>Lachancea</taxon>
    </lineage>
</organism>
<keyword evidence="5" id="KW-1185">Reference proteome</keyword>
<evidence type="ECO:0000256" key="1">
    <source>
        <dbReference type="ARBA" id="ARBA00022884"/>
    </source>
</evidence>
<dbReference type="Proteomes" id="UP000236544">
    <property type="component" value="Unassembled WGS sequence"/>
</dbReference>
<dbReference type="CDD" id="cd00590">
    <property type="entry name" value="RRM_SF"/>
    <property type="match status" value="1"/>
</dbReference>